<evidence type="ECO:0000256" key="1">
    <source>
        <dbReference type="ARBA" id="ARBA00022729"/>
    </source>
</evidence>
<dbReference type="PANTHER" id="PTHR31836:SF28">
    <property type="entry name" value="SRCR DOMAIN-CONTAINING PROTEIN-RELATED"/>
    <property type="match status" value="1"/>
</dbReference>
<sequence length="94" mass="10217">MALPACGIVDFDTQYYVAMNHEQYDSTLTNYANPNSATICNTCIKVTYGNKSVIGKVIDKCPSCAPGTIDVSLPLFEKLADSRLGFVDATWESV</sequence>
<evidence type="ECO:0000313" key="3">
    <source>
        <dbReference type="Proteomes" id="UP000193920"/>
    </source>
</evidence>
<organism evidence="2 3">
    <name type="scientific">Neocallimastix californiae</name>
    <dbReference type="NCBI Taxonomy" id="1754190"/>
    <lineage>
        <taxon>Eukaryota</taxon>
        <taxon>Fungi</taxon>
        <taxon>Fungi incertae sedis</taxon>
        <taxon>Chytridiomycota</taxon>
        <taxon>Chytridiomycota incertae sedis</taxon>
        <taxon>Neocallimastigomycetes</taxon>
        <taxon>Neocallimastigales</taxon>
        <taxon>Neocallimastigaceae</taxon>
        <taxon>Neocallimastix</taxon>
    </lineage>
</organism>
<dbReference type="InterPro" id="IPR036908">
    <property type="entry name" value="RlpA-like_sf"/>
</dbReference>
<comment type="caution">
    <text evidence="2">The sequence shown here is derived from an EMBL/GenBank/DDBJ whole genome shotgun (WGS) entry which is preliminary data.</text>
</comment>
<dbReference type="InterPro" id="IPR051477">
    <property type="entry name" value="Expansin_CellWall"/>
</dbReference>
<dbReference type="PANTHER" id="PTHR31836">
    <property type="match status" value="1"/>
</dbReference>
<reference evidence="2 3" key="1">
    <citation type="submission" date="2016-08" db="EMBL/GenBank/DDBJ databases">
        <title>A Parts List for Fungal Cellulosomes Revealed by Comparative Genomics.</title>
        <authorList>
            <consortium name="DOE Joint Genome Institute"/>
            <person name="Haitjema C.H."/>
            <person name="Gilmore S.P."/>
            <person name="Henske J.K."/>
            <person name="Solomon K.V."/>
            <person name="De Groot R."/>
            <person name="Kuo A."/>
            <person name="Mondo S.J."/>
            <person name="Salamov A.A."/>
            <person name="Labutti K."/>
            <person name="Zhao Z."/>
            <person name="Chiniquy J."/>
            <person name="Barry K."/>
            <person name="Brewer H.M."/>
            <person name="Purvine S.O."/>
            <person name="Wright A.T."/>
            <person name="Boxma B."/>
            <person name="Van Alen T."/>
            <person name="Hackstein J.H."/>
            <person name="Baker S.E."/>
            <person name="Grigoriev I.V."/>
            <person name="O'Malley M.A."/>
        </authorList>
    </citation>
    <scope>NUCLEOTIDE SEQUENCE [LARGE SCALE GENOMIC DNA]</scope>
    <source>
        <strain evidence="2 3">G1</strain>
    </source>
</reference>
<dbReference type="OrthoDB" id="623670at2759"/>
<keyword evidence="1" id="KW-0732">Signal</keyword>
<accession>A0A1Y2B697</accession>
<gene>
    <name evidence="2" type="ORF">LY90DRAFT_424266</name>
</gene>
<dbReference type="SUPFAM" id="SSF50685">
    <property type="entry name" value="Barwin-like endoglucanases"/>
    <property type="match status" value="1"/>
</dbReference>
<evidence type="ECO:0000313" key="2">
    <source>
        <dbReference type="EMBL" id="ORY30254.1"/>
    </source>
</evidence>
<dbReference type="EMBL" id="MCOG01000175">
    <property type="protein sequence ID" value="ORY30254.1"/>
    <property type="molecule type" value="Genomic_DNA"/>
</dbReference>
<protein>
    <submittedName>
        <fullName evidence="2">Uncharacterized protein</fullName>
    </submittedName>
</protein>
<keyword evidence="3" id="KW-1185">Reference proteome</keyword>
<proteinExistence type="predicted"/>
<feature type="non-terminal residue" evidence="2">
    <location>
        <position position="94"/>
    </location>
</feature>
<dbReference type="Proteomes" id="UP000193920">
    <property type="component" value="Unassembled WGS sequence"/>
</dbReference>
<dbReference type="AlphaFoldDB" id="A0A1Y2B697"/>
<dbReference type="CDD" id="cd22191">
    <property type="entry name" value="DPBB_RlpA_EXP_N-like"/>
    <property type="match status" value="1"/>
</dbReference>
<name>A0A1Y2B697_9FUNG</name>
<dbReference type="Gene3D" id="2.40.40.10">
    <property type="entry name" value="RlpA-like domain"/>
    <property type="match status" value="1"/>
</dbReference>